<dbReference type="PANTHER" id="PTHR43523:SF2">
    <property type="entry name" value="GLUCOSE-1-PHOSPHATE ADENYLYLTRANSFERASE"/>
    <property type="match status" value="1"/>
</dbReference>
<organism evidence="7 8">
    <name type="scientific">Pontibaca methylaminivorans</name>
    <dbReference type="NCBI Taxonomy" id="515897"/>
    <lineage>
        <taxon>Bacteria</taxon>
        <taxon>Pseudomonadati</taxon>
        <taxon>Pseudomonadota</taxon>
        <taxon>Alphaproteobacteria</taxon>
        <taxon>Rhodobacterales</taxon>
        <taxon>Roseobacteraceae</taxon>
        <taxon>Pontibaca</taxon>
    </lineage>
</organism>
<evidence type="ECO:0000256" key="4">
    <source>
        <dbReference type="ARBA" id="ARBA00023056"/>
    </source>
</evidence>
<accession>A0A1R3X759</accession>
<evidence type="ECO:0000256" key="1">
    <source>
        <dbReference type="ARBA" id="ARBA00010443"/>
    </source>
</evidence>
<dbReference type="Gene3D" id="2.160.10.10">
    <property type="entry name" value="Hexapeptide repeat proteins"/>
    <property type="match status" value="1"/>
</dbReference>
<dbReference type="Pfam" id="PF24894">
    <property type="entry name" value="Hexapep_GlmU"/>
    <property type="match status" value="1"/>
</dbReference>
<keyword evidence="4" id="KW-0320">Glycogen biosynthesis</keyword>
<dbReference type="PANTHER" id="PTHR43523">
    <property type="entry name" value="GLUCOSE-1-PHOSPHATE ADENYLYLTRANSFERASE-RELATED"/>
    <property type="match status" value="1"/>
</dbReference>
<dbReference type="InterPro" id="IPR029044">
    <property type="entry name" value="Nucleotide-diphossugar_trans"/>
</dbReference>
<dbReference type="STRING" id="515897.SAMN05421849_2386"/>
<proteinExistence type="inferred from homology"/>
<dbReference type="Proteomes" id="UP000192455">
    <property type="component" value="Unassembled WGS sequence"/>
</dbReference>
<evidence type="ECO:0000256" key="2">
    <source>
        <dbReference type="ARBA" id="ARBA00022679"/>
    </source>
</evidence>
<feature type="domain" description="Nucleotidyl transferase" evidence="5">
    <location>
        <begin position="23"/>
        <end position="287"/>
    </location>
</feature>
<dbReference type="GO" id="GO:0008878">
    <property type="term" value="F:glucose-1-phosphate adenylyltransferase activity"/>
    <property type="evidence" value="ECO:0007669"/>
    <property type="project" value="InterPro"/>
</dbReference>
<dbReference type="RefSeq" id="WP_083946325.1">
    <property type="nucleotide sequence ID" value="NZ_FTPS01000002.1"/>
</dbReference>
<dbReference type="EMBL" id="FTPS01000002">
    <property type="protein sequence ID" value="SIT86717.1"/>
    <property type="molecule type" value="Genomic_DNA"/>
</dbReference>
<keyword evidence="2 7" id="KW-0808">Transferase</keyword>
<dbReference type="OrthoDB" id="9801810at2"/>
<name>A0A1R3X759_9RHOB</name>
<dbReference type="InterPro" id="IPR056818">
    <property type="entry name" value="GlmU/GlgC-like_hexapep"/>
</dbReference>
<comment type="similarity">
    <text evidence="1">Belongs to the bacterial/plant glucose-1-phosphate adenylyltransferase family.</text>
</comment>
<evidence type="ECO:0000256" key="3">
    <source>
        <dbReference type="ARBA" id="ARBA00022695"/>
    </source>
</evidence>
<evidence type="ECO:0000313" key="7">
    <source>
        <dbReference type="EMBL" id="SIT86717.1"/>
    </source>
</evidence>
<dbReference type="SUPFAM" id="SSF53448">
    <property type="entry name" value="Nucleotide-diphospho-sugar transferases"/>
    <property type="match status" value="1"/>
</dbReference>
<evidence type="ECO:0000259" key="5">
    <source>
        <dbReference type="Pfam" id="PF00483"/>
    </source>
</evidence>
<dbReference type="InterPro" id="IPR011831">
    <property type="entry name" value="ADP-Glc_PPase"/>
</dbReference>
<dbReference type="SUPFAM" id="SSF51161">
    <property type="entry name" value="Trimeric LpxA-like enzymes"/>
    <property type="match status" value="1"/>
</dbReference>
<reference evidence="7 8" key="1">
    <citation type="submission" date="2017-01" db="EMBL/GenBank/DDBJ databases">
        <authorList>
            <person name="Mah S.A."/>
            <person name="Swanson W.J."/>
            <person name="Moy G.W."/>
            <person name="Vacquier V.D."/>
        </authorList>
    </citation>
    <scope>NUCLEOTIDE SEQUENCE [LARGE SCALE GENOMIC DNA]</scope>
    <source>
        <strain evidence="7 8">DSM 21219</strain>
    </source>
</reference>
<dbReference type="Gene3D" id="3.90.550.10">
    <property type="entry name" value="Spore Coat Polysaccharide Biosynthesis Protein SpsA, Chain A"/>
    <property type="match status" value="1"/>
</dbReference>
<dbReference type="AlphaFoldDB" id="A0A1R3X759"/>
<dbReference type="InterPro" id="IPR005835">
    <property type="entry name" value="NTP_transferase_dom"/>
</dbReference>
<keyword evidence="8" id="KW-1185">Reference proteome</keyword>
<evidence type="ECO:0000313" key="8">
    <source>
        <dbReference type="Proteomes" id="UP000192455"/>
    </source>
</evidence>
<dbReference type="Pfam" id="PF00483">
    <property type="entry name" value="NTP_transferase"/>
    <property type="match status" value="1"/>
</dbReference>
<evidence type="ECO:0000259" key="6">
    <source>
        <dbReference type="Pfam" id="PF24894"/>
    </source>
</evidence>
<keyword evidence="3 7" id="KW-0548">Nucleotidyltransferase</keyword>
<dbReference type="GO" id="GO:0005978">
    <property type="term" value="P:glycogen biosynthetic process"/>
    <property type="evidence" value="ECO:0007669"/>
    <property type="project" value="UniProtKB-KW"/>
</dbReference>
<gene>
    <name evidence="7" type="ORF">SAMN05421849_2386</name>
</gene>
<feature type="domain" description="Glucose-1-phosphate adenylyltransferase/Bifunctional protein GlmU-like C-terminal hexapeptide" evidence="6">
    <location>
        <begin position="326"/>
        <end position="396"/>
    </location>
</feature>
<protein>
    <submittedName>
        <fullName evidence="7">Glucose-1-phosphate adenylyltransferase</fullName>
    </submittedName>
</protein>
<sequence>MFHFRNAPRAQREVAPAIAACPAILLAGGQGTRLHELTLNECKPAVRFGHGACLADFSLSNACHSGIRHVIAATQYCSDHLHRHLARVWRPVFERAGGSIALRHGPSITGDAAGYAGTAAAVAENIAWLDAHAPTDVLILAADHVYRMDYSALLETHRDSGAELTVAAAAVPRREAGAFGIIDTGPGGTITGFLEKPADPPPMPGERDHSLASMGVYIFRWAALRRALLADRDAAGSRHDFGFDIIPGLVARGQAVVHLLGSPVPDEAPYWRDVGTLDSYRATHLDLLAPDSVLRRTERRWPTVPAAENARIWSGAGRPAREGWRDSFVPAHAAVGRDVRIRDSVLAQGAQVGAGARLRNCILGAGVRIAPGTVIGEDPEEDARWFRRDAGGTILVTAAMLERRRENRPVAR</sequence>
<dbReference type="InterPro" id="IPR011004">
    <property type="entry name" value="Trimer_LpxA-like_sf"/>
</dbReference>